<evidence type="ECO:0000313" key="4">
    <source>
        <dbReference type="EMBL" id="AEF84298.1"/>
    </source>
</evidence>
<dbReference type="PROSITE" id="PS51257">
    <property type="entry name" value="PROKAR_LIPOPROTEIN"/>
    <property type="match status" value="1"/>
</dbReference>
<dbReference type="Proteomes" id="UP000009223">
    <property type="component" value="Chromosome"/>
</dbReference>
<dbReference type="Gene3D" id="2.160.20.110">
    <property type="match status" value="1"/>
</dbReference>
<keyword evidence="2" id="KW-0732">Signal</keyword>
<feature type="domain" description="GLUG" evidence="3">
    <location>
        <begin position="648"/>
        <end position="673"/>
    </location>
</feature>
<evidence type="ECO:0000256" key="1">
    <source>
        <dbReference type="SAM" id="MobiDB-lite"/>
    </source>
</evidence>
<dbReference type="AlphaFoldDB" id="F5YJ80"/>
<dbReference type="Pfam" id="PF07581">
    <property type="entry name" value="Glug"/>
    <property type="match status" value="1"/>
</dbReference>
<dbReference type="KEGG" id="tpi:TREPR_2113"/>
<dbReference type="HOGENOM" id="CLU_333420_0_0_12"/>
<dbReference type="OrthoDB" id="9792444at2"/>
<feature type="signal peptide" evidence="2">
    <location>
        <begin position="1"/>
        <end position="32"/>
    </location>
</feature>
<name>F5YJ80_TREPZ</name>
<accession>F5YJ80</accession>
<dbReference type="EMBL" id="CP001843">
    <property type="protein sequence ID" value="AEF84298.1"/>
    <property type="molecule type" value="Genomic_DNA"/>
</dbReference>
<feature type="chain" id="PRO_5003329757" evidence="2">
    <location>
        <begin position="33"/>
        <end position="857"/>
    </location>
</feature>
<evidence type="ECO:0000259" key="3">
    <source>
        <dbReference type="Pfam" id="PF07581"/>
    </source>
</evidence>
<dbReference type="STRING" id="545694.TREPR_2113"/>
<reference evidence="4 5" key="2">
    <citation type="journal article" date="2011" name="ISME J.">
        <title>RNA-seq reveals cooperative metabolic interactions between two termite-gut spirochete species in co-culture.</title>
        <authorList>
            <person name="Rosenthal A.Z."/>
            <person name="Matson E.G."/>
            <person name="Eldar A."/>
            <person name="Leadbetter J.R."/>
        </authorList>
    </citation>
    <scope>NUCLEOTIDE SEQUENCE [LARGE SCALE GENOMIC DNA]</scope>
    <source>
        <strain evidence="5">ATCC BAA-887 / DSM 12427 / ZAS-2</strain>
    </source>
</reference>
<evidence type="ECO:0000256" key="2">
    <source>
        <dbReference type="SAM" id="SignalP"/>
    </source>
</evidence>
<organism evidence="4 5">
    <name type="scientific">Treponema primitia (strain ATCC BAA-887 / DSM 12427 / ZAS-2)</name>
    <dbReference type="NCBI Taxonomy" id="545694"/>
    <lineage>
        <taxon>Bacteria</taxon>
        <taxon>Pseudomonadati</taxon>
        <taxon>Spirochaetota</taxon>
        <taxon>Spirochaetia</taxon>
        <taxon>Spirochaetales</taxon>
        <taxon>Treponemataceae</taxon>
        <taxon>Treponema</taxon>
    </lineage>
</organism>
<protein>
    <submittedName>
        <fullName evidence="4">GLUG domain protein</fullName>
    </submittedName>
</protein>
<keyword evidence="5" id="KW-1185">Reference proteome</keyword>
<dbReference type="InterPro" id="IPR011493">
    <property type="entry name" value="GLUG"/>
</dbReference>
<sequence length="857" mass="87798">MSKIVKGFMPVFPAFGALLAALALSCANPASPPPQAPGGTAQVRFAPGFGSSAQASPALRSSPALQAGPGRTVFPSAPAPAGLFPAYTFTKGGESKTPAADGDGVYTLETGDWAVTAKAYLDADHEQLVGESIATPFTVSAEAGVQNIPILLRPIADSGQGAIDYAISYPATATLVALTLAKAGGGTAPDLSPYTDDGAGQRTHGAPNLPAPAGYYDLTVRLVDSLGRTAGKNDVVHVYQNMKTTIPAADWTFTDADFTALLVETAAVTNLVAPVTGKAPAILSSLSVAGGAHYTVTGLTWKLRSGSSPTYTWTDFSGNFVLATYRAAITLKADSGYKFSATPTVNTTSGGTVGDVTLSGDTAENTLTFTVSFPATSGDIAKVEPEWDIPKPQTLAINKSRDTDWISAAGTLTLTLTGSGYSDIQWTVNGSPVAADDPAYIFKGAGRSLGTYTVGVQAKTTDGRWYENWVTITVFVIEAKLVLEGDYLGGITAVVEDGLLKSITPTGKDPILIGRKADEPVTLNLGADGKLQFRTAVSGSIPIGSYGEFQLIRTASGGLSGKYKQEADLDLMGIPPASKGSAWSGQQWTAIGASSSAAQFKGTFDGGGKAISNLFISNTSADDQGLFGYVGQNGTVQNVHIASGSVTGRNRVGGVAGENRGAIIDCSNSGDVTGTNSNNGVGGVVGTGLEFSTITACSNTGNVTGTGTYYSISVGGVVGYLDQGVTVTACYNTGDVICTTPSPNVGGVVGRNWNTNVTACYNIGAVVASGSNVGAVVGNKNSGSTTACYWIERTDVTGSTSSDGGGTKFGEGDAWPSNDASAQWAIGNHDGTSGNYWKSLGGWNSGRPVYPKLWWEK</sequence>
<feature type="region of interest" description="Disordered" evidence="1">
    <location>
        <begin position="52"/>
        <end position="71"/>
    </location>
</feature>
<dbReference type="RefSeq" id="WP_015708060.1">
    <property type="nucleotide sequence ID" value="NC_015578.1"/>
</dbReference>
<dbReference type="eggNOG" id="COG5263">
    <property type="taxonomic scope" value="Bacteria"/>
</dbReference>
<proteinExistence type="predicted"/>
<evidence type="ECO:0000313" key="5">
    <source>
        <dbReference type="Proteomes" id="UP000009223"/>
    </source>
</evidence>
<reference evidence="5" key="1">
    <citation type="submission" date="2009-12" db="EMBL/GenBank/DDBJ databases">
        <title>Complete sequence of Treponema primitia strain ZAS-2.</title>
        <authorList>
            <person name="Tetu S.G."/>
            <person name="Matson E."/>
            <person name="Ren Q."/>
            <person name="Seshadri R."/>
            <person name="Elbourne L."/>
            <person name="Hassan K.A."/>
            <person name="Durkin A."/>
            <person name="Radune D."/>
            <person name="Mohamoud Y."/>
            <person name="Shay R."/>
            <person name="Jin S."/>
            <person name="Zhang X."/>
            <person name="Lucey K."/>
            <person name="Ballor N.R."/>
            <person name="Ottesen E."/>
            <person name="Rosenthal R."/>
            <person name="Allen A."/>
            <person name="Leadbetter J.R."/>
            <person name="Paulsen I.T."/>
        </authorList>
    </citation>
    <scope>NUCLEOTIDE SEQUENCE [LARGE SCALE GENOMIC DNA]</scope>
    <source>
        <strain evidence="5">ATCC BAA-887 / DSM 12427 / ZAS-2</strain>
    </source>
</reference>
<gene>
    <name evidence="4" type="ordered locus">TREPR_2113</name>
</gene>